<dbReference type="Proteomes" id="UP000240493">
    <property type="component" value="Unassembled WGS sequence"/>
</dbReference>
<dbReference type="SMART" id="SM00025">
    <property type="entry name" value="Pumilio"/>
    <property type="match status" value="6"/>
</dbReference>
<dbReference type="InterPro" id="IPR052645">
    <property type="entry name" value="Pumilio_domain_protein"/>
</dbReference>
<keyword evidence="9" id="KW-1185">Reference proteome</keyword>
<evidence type="ECO:0000259" key="6">
    <source>
        <dbReference type="PROSITE" id="PS50102"/>
    </source>
</evidence>
<dbReference type="GO" id="GO:0000288">
    <property type="term" value="P:nuclear-transcribed mRNA catabolic process, deadenylation-dependent decay"/>
    <property type="evidence" value="ECO:0007669"/>
    <property type="project" value="TreeGrafter"/>
</dbReference>
<feature type="compositionally biased region" description="Polar residues" evidence="5">
    <location>
        <begin position="252"/>
        <end position="268"/>
    </location>
</feature>
<feature type="domain" description="PUM-HD" evidence="7">
    <location>
        <begin position="602"/>
        <end position="954"/>
    </location>
</feature>
<feature type="compositionally biased region" description="Low complexity" evidence="5">
    <location>
        <begin position="14"/>
        <end position="28"/>
    </location>
</feature>
<feature type="compositionally biased region" description="Polar residues" evidence="5">
    <location>
        <begin position="562"/>
        <end position="577"/>
    </location>
</feature>
<feature type="compositionally biased region" description="Polar residues" evidence="5">
    <location>
        <begin position="990"/>
        <end position="1008"/>
    </location>
</feature>
<feature type="repeat" description="Pumilio" evidence="4">
    <location>
        <begin position="663"/>
        <end position="698"/>
    </location>
</feature>
<dbReference type="Gene3D" id="1.25.10.10">
    <property type="entry name" value="Leucine-rich Repeat Variant"/>
    <property type="match status" value="1"/>
</dbReference>
<gene>
    <name evidence="8" type="ORF">M441DRAFT_133889</name>
</gene>
<dbReference type="InterPro" id="IPR035979">
    <property type="entry name" value="RBD_domain_sf"/>
</dbReference>
<proteinExistence type="predicted"/>
<dbReference type="Gene3D" id="3.30.70.330">
    <property type="match status" value="1"/>
</dbReference>
<evidence type="ECO:0000256" key="2">
    <source>
        <dbReference type="ARBA" id="ARBA00024893"/>
    </source>
</evidence>
<feature type="region of interest" description="Disordered" evidence="5">
    <location>
        <begin position="1124"/>
        <end position="1158"/>
    </location>
</feature>
<dbReference type="InterPro" id="IPR011989">
    <property type="entry name" value="ARM-like"/>
</dbReference>
<dbReference type="InterPro" id="IPR000504">
    <property type="entry name" value="RRM_dom"/>
</dbReference>
<dbReference type="PANTHER" id="PTHR47093">
    <property type="entry name" value="PROTEIN JSN1-RELATED"/>
    <property type="match status" value="1"/>
</dbReference>
<dbReference type="Pfam" id="PF00806">
    <property type="entry name" value="PUF"/>
    <property type="match status" value="3"/>
</dbReference>
<feature type="region of interest" description="Disordered" evidence="5">
    <location>
        <begin position="252"/>
        <end position="275"/>
    </location>
</feature>
<feature type="repeat" description="Pumilio" evidence="4">
    <location>
        <begin position="699"/>
        <end position="735"/>
    </location>
</feature>
<comment type="function">
    <text evidence="2">RNA-binding nucleolar protein required for pre-rRNA processing. Involved in production of 18S rRNA and assembly of small ribosomal subunit.</text>
</comment>
<evidence type="ECO:0000313" key="8">
    <source>
        <dbReference type="EMBL" id="PTB43231.1"/>
    </source>
</evidence>
<feature type="compositionally biased region" description="Polar residues" evidence="5">
    <location>
        <begin position="220"/>
        <end position="230"/>
    </location>
</feature>
<sequence>MSASRSDHLALGYSSHSASQNRSNSPSATNSPIDPLSTTARSVFGLPGSMNSSSIISSNTRSGTGSPSHEMAGSSRLFSKRAREIQAQEGVPGLPLNPWGGPPTSGNSTPLRENIPESPTDGFPNFAQLPTPESLPPTRRARAGTVPSRFPGGIGNGLLAIPGVPANKSARVTPSQSPFNKSPSPGIEQPDNNSSNNGTSTLLSRLRAGSMPQRSPYANLPTSASPFGPSIFSSWNPSGIGRERATTLASIASVGSNGPSSPAQSQFSREGGGESDVHMRTLDYLGLAETPQPQRAQLATPTYISSFDMTRHASRFRSYSVNNKDKYADEEDDYDADIPIDSQYAALQDQLAATQAAIHNHNMAVRAYATQATRPRARTAGVLDTPGSRLVGSYGNNNAAGSIPQAEIRLQEEKEYDDISQAVAGMNLGRSNSRNAGHLNPEEQNLDGPTSALWLGGIPTSTTTSTLVEMFKSHGPILSARVLTHKNCGFVNFERVESAVSAKASMNGKEIFPGAGPIRINFAKPPSASNTPGHDGAFPSPSPDPFGKAQEANKGASATRPGENSSVAAGALNNATPTLPPLREMTTDILDIVGEFGATDEDKARISKSLQSAVQYSAFLEEIPPIREPTHTRVHDAPKLRDIRKRIDNQMLSQAEIENIAVDMLPEIAELASDYLGNTVVQKLFDHCSDQLRDAMLAEIAPHLAEIGIHKNGTWAAQKIIDVCKTPSQLSLIVEHLRPYTVPLFLDQYGNYVLQGCLKFGAPYNDFIFETMLSQMWEIAQGRYGARAMRACLESHHSTKDQQRMLAAAIALHSVQLATNANGALLLTWLLDTCTFPNRRHVLSPRLIPYLVPLCTHKVAYLTVLKVINQKNEIEARDNILKRLFISPNDQVLEAILSDQACGATFIFKVLTTPFFEEGMRLEVTENVKNVLVRIKAQANQGYKRLMDEVGLATRTAGPNRETSTHAEQRQRPTSRQTNGQHGQQGGQSNKGFYNANSGAPNFENQQRGDNADAGPPPPFPAFNTSMMYNGQNGPMPPAMNISQLQYQQSMMNRGNPQMNYPYPPMQPGFGGYGNAGQPIDQYRQQNMPNGSPMQPPAGGQPPYAPPPGFGMVGGYGYGGNMGGVPNNMGYMPQEQVNGRRGRVRPSSSNNRQGRNNY</sequence>
<feature type="compositionally biased region" description="Low complexity" evidence="5">
    <location>
        <begin position="49"/>
        <end position="66"/>
    </location>
</feature>
<dbReference type="CDD" id="cd00590">
    <property type="entry name" value="RRM_SF"/>
    <property type="match status" value="1"/>
</dbReference>
<dbReference type="InterPro" id="IPR033133">
    <property type="entry name" value="PUM-HD"/>
</dbReference>
<dbReference type="OrthoDB" id="2017782at2759"/>
<protein>
    <recommendedName>
        <fullName evidence="10">PUM-HD domain-containing protein</fullName>
    </recommendedName>
</protein>
<feature type="repeat" description="Pumilio" evidence="4">
    <location>
        <begin position="736"/>
        <end position="774"/>
    </location>
</feature>
<dbReference type="AlphaFoldDB" id="A0A2T3ZEJ6"/>
<dbReference type="Pfam" id="PF00076">
    <property type="entry name" value="RRM_1"/>
    <property type="match status" value="1"/>
</dbReference>
<dbReference type="PANTHER" id="PTHR47093:SF1">
    <property type="entry name" value="PROTEIN JSN1-RELATED"/>
    <property type="match status" value="1"/>
</dbReference>
<feature type="compositionally biased region" description="Low complexity" evidence="5">
    <location>
        <begin position="1124"/>
        <end position="1133"/>
    </location>
</feature>
<evidence type="ECO:0000256" key="5">
    <source>
        <dbReference type="SAM" id="MobiDB-lite"/>
    </source>
</evidence>
<dbReference type="InterPro" id="IPR016024">
    <property type="entry name" value="ARM-type_fold"/>
</dbReference>
<dbReference type="PROSITE" id="PS50102">
    <property type="entry name" value="RRM"/>
    <property type="match status" value="1"/>
</dbReference>
<keyword evidence="3" id="KW-0694">RNA-binding</keyword>
<dbReference type="PROSITE" id="PS50303">
    <property type="entry name" value="PUM_HD"/>
    <property type="match status" value="1"/>
</dbReference>
<dbReference type="InterPro" id="IPR012677">
    <property type="entry name" value="Nucleotide-bd_a/b_plait_sf"/>
</dbReference>
<feature type="region of interest" description="Disordered" evidence="5">
    <location>
        <begin position="1074"/>
        <end position="1106"/>
    </location>
</feature>
<accession>A0A2T3ZEJ6</accession>
<dbReference type="PROSITE" id="PS50302">
    <property type="entry name" value="PUM"/>
    <property type="match status" value="3"/>
</dbReference>
<dbReference type="FunFam" id="1.25.10.10:FF:000167">
    <property type="entry name" value="RNA binding protein Jsn1"/>
    <property type="match status" value="1"/>
</dbReference>
<feature type="compositionally biased region" description="Polar residues" evidence="5">
    <location>
        <begin position="1083"/>
        <end position="1092"/>
    </location>
</feature>
<feature type="compositionally biased region" description="Low complexity" evidence="5">
    <location>
        <begin position="192"/>
        <end position="201"/>
    </location>
</feature>
<dbReference type="GO" id="GO:0003723">
    <property type="term" value="F:RNA binding"/>
    <property type="evidence" value="ECO:0007669"/>
    <property type="project" value="UniProtKB-UniRule"/>
</dbReference>
<feature type="compositionally biased region" description="Low complexity" evidence="5">
    <location>
        <begin position="90"/>
        <end position="99"/>
    </location>
</feature>
<evidence type="ECO:0000259" key="7">
    <source>
        <dbReference type="PROSITE" id="PS50303"/>
    </source>
</evidence>
<dbReference type="SUPFAM" id="SSF48371">
    <property type="entry name" value="ARM repeat"/>
    <property type="match status" value="1"/>
</dbReference>
<dbReference type="SUPFAM" id="SSF54928">
    <property type="entry name" value="RNA-binding domain, RBD"/>
    <property type="match status" value="1"/>
</dbReference>
<feature type="region of interest" description="Disordered" evidence="5">
    <location>
        <begin position="955"/>
        <end position="1040"/>
    </location>
</feature>
<feature type="compositionally biased region" description="Polar residues" evidence="5">
    <location>
        <begin position="29"/>
        <end position="41"/>
    </location>
</feature>
<dbReference type="InterPro" id="IPR001313">
    <property type="entry name" value="Pumilio_RNA-bd_rpt"/>
</dbReference>
<feature type="region of interest" description="Disordered" evidence="5">
    <location>
        <begin position="1"/>
        <end position="201"/>
    </location>
</feature>
<keyword evidence="1" id="KW-0677">Repeat</keyword>
<feature type="region of interest" description="Disordered" evidence="5">
    <location>
        <begin position="211"/>
        <end position="230"/>
    </location>
</feature>
<feature type="region of interest" description="Disordered" evidence="5">
    <location>
        <begin position="522"/>
        <end position="580"/>
    </location>
</feature>
<feature type="compositionally biased region" description="Polar residues" evidence="5">
    <location>
        <begin position="1146"/>
        <end position="1158"/>
    </location>
</feature>
<evidence type="ECO:0000256" key="3">
    <source>
        <dbReference type="PROSITE-ProRule" id="PRU00176"/>
    </source>
</evidence>
<evidence type="ECO:0000256" key="4">
    <source>
        <dbReference type="PROSITE-ProRule" id="PRU00317"/>
    </source>
</evidence>
<evidence type="ECO:0008006" key="10">
    <source>
        <dbReference type="Google" id="ProtNLM"/>
    </source>
</evidence>
<evidence type="ECO:0000256" key="1">
    <source>
        <dbReference type="ARBA" id="ARBA00022737"/>
    </source>
</evidence>
<name>A0A2T3ZEJ6_TRIA4</name>
<feature type="domain" description="RRM" evidence="6">
    <location>
        <begin position="451"/>
        <end position="525"/>
    </location>
</feature>
<feature type="compositionally biased region" description="Pro residues" evidence="5">
    <location>
        <begin position="1094"/>
        <end position="1106"/>
    </location>
</feature>
<feature type="compositionally biased region" description="Polar residues" evidence="5">
    <location>
        <begin position="170"/>
        <end position="183"/>
    </location>
</feature>
<dbReference type="EMBL" id="KZ679259">
    <property type="protein sequence ID" value="PTB43231.1"/>
    <property type="molecule type" value="Genomic_DNA"/>
</dbReference>
<reference evidence="8 9" key="1">
    <citation type="submission" date="2016-07" db="EMBL/GenBank/DDBJ databases">
        <title>Multiple horizontal gene transfer events from other fungi enriched the ability of initially mycotrophic Trichoderma (Ascomycota) to feed on dead plant biomass.</title>
        <authorList>
            <consortium name="DOE Joint Genome Institute"/>
            <person name="Aerts A."/>
            <person name="Atanasova L."/>
            <person name="Chenthamara K."/>
            <person name="Zhang J."/>
            <person name="Grujic M."/>
            <person name="Henrissat B."/>
            <person name="Kuo A."/>
            <person name="Salamov A."/>
            <person name="Lipzen A."/>
            <person name="Labutti K."/>
            <person name="Barry K."/>
            <person name="Miao Y."/>
            <person name="Rahimi M.J."/>
            <person name="Shen Q."/>
            <person name="Grigoriev I.V."/>
            <person name="Kubicek C.P."/>
            <person name="Druzhinina I.S."/>
        </authorList>
    </citation>
    <scope>NUCLEOTIDE SEQUENCE [LARGE SCALE GENOMIC DNA]</scope>
    <source>
        <strain evidence="8 9">CBS 433.97</strain>
    </source>
</reference>
<dbReference type="STRING" id="1042311.A0A2T3ZEJ6"/>
<evidence type="ECO:0000313" key="9">
    <source>
        <dbReference type="Proteomes" id="UP000240493"/>
    </source>
</evidence>
<organism evidence="8 9">
    <name type="scientific">Trichoderma asperellum (strain ATCC 204424 / CBS 433.97 / NBRC 101777)</name>
    <dbReference type="NCBI Taxonomy" id="1042311"/>
    <lineage>
        <taxon>Eukaryota</taxon>
        <taxon>Fungi</taxon>
        <taxon>Dikarya</taxon>
        <taxon>Ascomycota</taxon>
        <taxon>Pezizomycotina</taxon>
        <taxon>Sordariomycetes</taxon>
        <taxon>Hypocreomycetidae</taxon>
        <taxon>Hypocreales</taxon>
        <taxon>Hypocreaceae</taxon>
        <taxon>Trichoderma</taxon>
    </lineage>
</organism>
<dbReference type="SMART" id="SM00360">
    <property type="entry name" value="RRM"/>
    <property type="match status" value="1"/>
</dbReference>